<keyword evidence="3" id="KW-0548">Nucleotidyltransferase</keyword>
<keyword evidence="4" id="KW-0540">Nuclease</keyword>
<keyword evidence="6" id="KW-0255">Endonuclease</keyword>
<keyword evidence="2" id="KW-0808">Transferase</keyword>
<dbReference type="GO" id="GO:0003676">
    <property type="term" value="F:nucleic acid binding"/>
    <property type="evidence" value="ECO:0007669"/>
    <property type="project" value="InterPro"/>
</dbReference>
<dbReference type="OrthoDB" id="121903at2759"/>
<dbReference type="Gene3D" id="3.30.420.10">
    <property type="entry name" value="Ribonuclease H-like superfamily/Ribonuclease H"/>
    <property type="match status" value="1"/>
</dbReference>
<evidence type="ECO:0000256" key="7">
    <source>
        <dbReference type="ARBA" id="ARBA00022801"/>
    </source>
</evidence>
<dbReference type="AlphaFoldDB" id="A0A329SL23"/>
<reference evidence="11 12" key="1">
    <citation type="submission" date="2018-01" db="EMBL/GenBank/DDBJ databases">
        <title>Draft genome of the strawberry crown rot pathogen Phytophthora cactorum.</title>
        <authorList>
            <person name="Armitage A.D."/>
            <person name="Lysoe E."/>
            <person name="Nellist C.F."/>
            <person name="Harrison R.J."/>
            <person name="Brurberg M.B."/>
        </authorList>
    </citation>
    <scope>NUCLEOTIDE SEQUENCE [LARGE SCALE GENOMIC DNA]</scope>
    <source>
        <strain evidence="11 12">10300</strain>
    </source>
</reference>
<evidence type="ECO:0008006" key="13">
    <source>
        <dbReference type="Google" id="ProtNLM"/>
    </source>
</evidence>
<feature type="domain" description="Reverse transcriptase RNase H-like" evidence="10">
    <location>
        <begin position="4"/>
        <end position="93"/>
    </location>
</feature>
<evidence type="ECO:0000313" key="12">
    <source>
        <dbReference type="Proteomes" id="UP000251314"/>
    </source>
</evidence>
<keyword evidence="7" id="KW-0378">Hydrolase</keyword>
<evidence type="ECO:0000256" key="3">
    <source>
        <dbReference type="ARBA" id="ARBA00022695"/>
    </source>
</evidence>
<keyword evidence="12" id="KW-1185">Reference proteome</keyword>
<dbReference type="InterPro" id="IPR043502">
    <property type="entry name" value="DNA/RNA_pol_sf"/>
</dbReference>
<dbReference type="PANTHER" id="PTHR33064:SF37">
    <property type="entry name" value="RIBONUCLEASE H"/>
    <property type="match status" value="1"/>
</dbReference>
<evidence type="ECO:0000256" key="2">
    <source>
        <dbReference type="ARBA" id="ARBA00022679"/>
    </source>
</evidence>
<evidence type="ECO:0000256" key="5">
    <source>
        <dbReference type="ARBA" id="ARBA00022750"/>
    </source>
</evidence>
<dbReference type="InterPro" id="IPR051320">
    <property type="entry name" value="Viral_Replic_Matur_Polypro"/>
</dbReference>
<dbReference type="PANTHER" id="PTHR33064">
    <property type="entry name" value="POL PROTEIN"/>
    <property type="match status" value="1"/>
</dbReference>
<dbReference type="InterPro" id="IPR036397">
    <property type="entry name" value="RNaseH_sf"/>
</dbReference>
<feature type="domain" description="RNase H type-1" evidence="9">
    <location>
        <begin position="169"/>
        <end position="261"/>
    </location>
</feature>
<organism evidence="11 12">
    <name type="scientific">Phytophthora cactorum</name>
    <dbReference type="NCBI Taxonomy" id="29920"/>
    <lineage>
        <taxon>Eukaryota</taxon>
        <taxon>Sar</taxon>
        <taxon>Stramenopiles</taxon>
        <taxon>Oomycota</taxon>
        <taxon>Peronosporomycetes</taxon>
        <taxon>Peronosporales</taxon>
        <taxon>Peronosporaceae</taxon>
        <taxon>Phytophthora</taxon>
    </lineage>
</organism>
<dbReference type="VEuPathDB" id="FungiDB:PC110_g6233"/>
<keyword evidence="1" id="KW-0645">Protease</keyword>
<sequence length="270" mass="29916">MFFANAWALSATLLQKHEATLHPVLFRGRVLKDAEMNYHPAEKEVLALLLMLKACFTTLAGTRFKGYTRFSPLEWLNKSKTLFGRAVQFAVKLLPWHLVIEKVPEKDVKFAQLLQSTVTSFVDLEDSLAPVAPLSRGSATVRMDPVLLYARLPIGYDGVVLSFDVITASAFLESTIVNIAAYTGMNQGVKAAIDNNIDDLIITGDSRLAIQQSLGVIACRKETLQTQLNHHKALTAKLRSVRYLHVVRDYNASADSLATEALKSKTSRQV</sequence>
<evidence type="ECO:0000313" key="11">
    <source>
        <dbReference type="EMBL" id="RAW37527.1"/>
    </source>
</evidence>
<keyword evidence="8" id="KW-0695">RNA-directed DNA polymerase</keyword>
<dbReference type="SUPFAM" id="SSF53098">
    <property type="entry name" value="Ribonuclease H-like"/>
    <property type="match status" value="1"/>
</dbReference>
<dbReference type="InterPro" id="IPR041373">
    <property type="entry name" value="RT_RNaseH"/>
</dbReference>
<dbReference type="InterPro" id="IPR012337">
    <property type="entry name" value="RNaseH-like_sf"/>
</dbReference>
<dbReference type="GO" id="GO:0006508">
    <property type="term" value="P:proteolysis"/>
    <property type="evidence" value="ECO:0007669"/>
    <property type="project" value="UniProtKB-KW"/>
</dbReference>
<dbReference type="GO" id="GO:0004190">
    <property type="term" value="F:aspartic-type endopeptidase activity"/>
    <property type="evidence" value="ECO:0007669"/>
    <property type="project" value="UniProtKB-KW"/>
</dbReference>
<protein>
    <recommendedName>
        <fullName evidence="13">RNase H type-1 domain-containing protein</fullName>
    </recommendedName>
</protein>
<keyword evidence="5" id="KW-0064">Aspartyl protease</keyword>
<name>A0A329SL23_9STRA</name>
<dbReference type="SUPFAM" id="SSF56672">
    <property type="entry name" value="DNA/RNA polymerases"/>
    <property type="match status" value="1"/>
</dbReference>
<dbReference type="GO" id="GO:0004523">
    <property type="term" value="F:RNA-DNA hybrid ribonuclease activity"/>
    <property type="evidence" value="ECO:0007669"/>
    <property type="project" value="InterPro"/>
</dbReference>
<evidence type="ECO:0000256" key="8">
    <source>
        <dbReference type="ARBA" id="ARBA00022918"/>
    </source>
</evidence>
<dbReference type="GO" id="GO:0003964">
    <property type="term" value="F:RNA-directed DNA polymerase activity"/>
    <property type="evidence" value="ECO:0007669"/>
    <property type="project" value="UniProtKB-KW"/>
</dbReference>
<accession>A0A329SL23</accession>
<evidence type="ECO:0000259" key="10">
    <source>
        <dbReference type="Pfam" id="PF17917"/>
    </source>
</evidence>
<evidence type="ECO:0000256" key="1">
    <source>
        <dbReference type="ARBA" id="ARBA00022670"/>
    </source>
</evidence>
<evidence type="ECO:0000256" key="6">
    <source>
        <dbReference type="ARBA" id="ARBA00022759"/>
    </source>
</evidence>
<evidence type="ECO:0000259" key="9">
    <source>
        <dbReference type="Pfam" id="PF13456"/>
    </source>
</evidence>
<dbReference type="EMBL" id="MJFZ01000110">
    <property type="protein sequence ID" value="RAW37527.1"/>
    <property type="molecule type" value="Genomic_DNA"/>
</dbReference>
<dbReference type="Pfam" id="PF13456">
    <property type="entry name" value="RVT_3"/>
    <property type="match status" value="1"/>
</dbReference>
<evidence type="ECO:0000256" key="4">
    <source>
        <dbReference type="ARBA" id="ARBA00022722"/>
    </source>
</evidence>
<dbReference type="Proteomes" id="UP000251314">
    <property type="component" value="Unassembled WGS sequence"/>
</dbReference>
<comment type="caution">
    <text evidence="11">The sequence shown here is derived from an EMBL/GenBank/DDBJ whole genome shotgun (WGS) entry which is preliminary data.</text>
</comment>
<dbReference type="Pfam" id="PF17917">
    <property type="entry name" value="RT_RNaseH"/>
    <property type="match status" value="1"/>
</dbReference>
<dbReference type="InterPro" id="IPR002156">
    <property type="entry name" value="RNaseH_domain"/>
</dbReference>
<gene>
    <name evidence="11" type="ORF">PC110_g6233</name>
</gene>
<proteinExistence type="predicted"/>